<comment type="caution">
    <text evidence="1">The sequence shown here is derived from an EMBL/GenBank/DDBJ whole genome shotgun (WGS) entry which is preliminary data.</text>
</comment>
<reference evidence="1" key="1">
    <citation type="submission" date="2022-05" db="EMBL/GenBank/DDBJ databases">
        <authorList>
            <person name="Pankratov T."/>
        </authorList>
    </citation>
    <scope>NUCLEOTIDE SEQUENCE</scope>
    <source>
        <strain evidence="1">BP6-180914</strain>
    </source>
</reference>
<dbReference type="Proteomes" id="UP001165667">
    <property type="component" value="Unassembled WGS sequence"/>
</dbReference>
<proteinExistence type="predicted"/>
<protein>
    <submittedName>
        <fullName evidence="1">Uncharacterized protein</fullName>
    </submittedName>
</protein>
<gene>
    <name evidence="1" type="ORF">M8523_12790</name>
</gene>
<organism evidence="1 2">
    <name type="scientific">Lichenifustis flavocetrariae</name>
    <dbReference type="NCBI Taxonomy" id="2949735"/>
    <lineage>
        <taxon>Bacteria</taxon>
        <taxon>Pseudomonadati</taxon>
        <taxon>Pseudomonadota</taxon>
        <taxon>Alphaproteobacteria</taxon>
        <taxon>Hyphomicrobiales</taxon>
        <taxon>Lichenihabitantaceae</taxon>
        <taxon>Lichenifustis</taxon>
    </lineage>
</organism>
<accession>A0AA42CMZ6</accession>
<dbReference type="RefSeq" id="WP_282585260.1">
    <property type="nucleotide sequence ID" value="NZ_JAMOIM010000007.1"/>
</dbReference>
<keyword evidence="2" id="KW-1185">Reference proteome</keyword>
<evidence type="ECO:0000313" key="2">
    <source>
        <dbReference type="Proteomes" id="UP001165667"/>
    </source>
</evidence>
<evidence type="ECO:0000313" key="1">
    <source>
        <dbReference type="EMBL" id="MCW6508897.1"/>
    </source>
</evidence>
<sequence>MRFNPDCILLFLSKINAANAGDNSDHVSFDAPTRRLDLADLPPTPEVAAVCPSLRRLSLPLRFGARLLKQVNQCIEARLLRLLYHVAELSGHDPRCNRLSIGFDIGLSSAARDGAFKNVGSTHRMAPPNAVVEWRGK</sequence>
<name>A0AA42CMZ6_9HYPH</name>
<dbReference type="AlphaFoldDB" id="A0AA42CMZ6"/>
<dbReference type="EMBL" id="JAMOIM010000007">
    <property type="protein sequence ID" value="MCW6508897.1"/>
    <property type="molecule type" value="Genomic_DNA"/>
</dbReference>